<evidence type="ECO:0000256" key="2">
    <source>
        <dbReference type="ARBA" id="ARBA00012980"/>
    </source>
</evidence>
<comment type="catalytic activity">
    <reaction evidence="9 11">
        <text>dTMP + ATP = dTDP + ADP</text>
        <dbReference type="Rhea" id="RHEA:13517"/>
        <dbReference type="ChEBI" id="CHEBI:30616"/>
        <dbReference type="ChEBI" id="CHEBI:58369"/>
        <dbReference type="ChEBI" id="CHEBI:63528"/>
        <dbReference type="ChEBI" id="CHEBI:456216"/>
        <dbReference type="EC" id="2.7.4.9"/>
    </reaction>
</comment>
<dbReference type="FunFam" id="3.40.50.300:FF:000225">
    <property type="entry name" value="Thymidylate kinase"/>
    <property type="match status" value="1"/>
</dbReference>
<evidence type="ECO:0000256" key="6">
    <source>
        <dbReference type="ARBA" id="ARBA00022741"/>
    </source>
</evidence>
<feature type="binding site" evidence="11">
    <location>
        <begin position="10"/>
        <end position="17"/>
    </location>
    <ligand>
        <name>ATP</name>
        <dbReference type="ChEBI" id="CHEBI:30616"/>
    </ligand>
</feature>
<keyword evidence="6 11" id="KW-0547">Nucleotide-binding</keyword>
<evidence type="ECO:0000256" key="8">
    <source>
        <dbReference type="ARBA" id="ARBA00022840"/>
    </source>
</evidence>
<evidence type="ECO:0000256" key="11">
    <source>
        <dbReference type="HAMAP-Rule" id="MF_00165"/>
    </source>
</evidence>
<gene>
    <name evidence="11" type="primary">tmk</name>
    <name evidence="13" type="ORF">EHS13_01370</name>
</gene>
<comment type="function">
    <text evidence="10 11">Phosphorylation of dTMP to form dTDP in both de novo and salvage pathways of dTTP synthesis.</text>
</comment>
<dbReference type="NCBIfam" id="TIGR00041">
    <property type="entry name" value="DTMP_kinase"/>
    <property type="match status" value="1"/>
</dbReference>
<dbReference type="GO" id="GO:0005524">
    <property type="term" value="F:ATP binding"/>
    <property type="evidence" value="ECO:0007669"/>
    <property type="project" value="UniProtKB-UniRule"/>
</dbReference>
<dbReference type="GO" id="GO:0004798">
    <property type="term" value="F:dTMP kinase activity"/>
    <property type="evidence" value="ECO:0007669"/>
    <property type="project" value="UniProtKB-UniRule"/>
</dbReference>
<evidence type="ECO:0000256" key="9">
    <source>
        <dbReference type="ARBA" id="ARBA00048743"/>
    </source>
</evidence>
<dbReference type="CDD" id="cd01672">
    <property type="entry name" value="TMPK"/>
    <property type="match status" value="1"/>
</dbReference>
<organism evidence="13 14">
    <name type="scientific">Paenibacillus psychroresistens</name>
    <dbReference type="NCBI Taxonomy" id="1778678"/>
    <lineage>
        <taxon>Bacteria</taxon>
        <taxon>Bacillati</taxon>
        <taxon>Bacillota</taxon>
        <taxon>Bacilli</taxon>
        <taxon>Bacillales</taxon>
        <taxon>Paenibacillaceae</taxon>
        <taxon>Paenibacillus</taxon>
    </lineage>
</organism>
<proteinExistence type="inferred from homology"/>
<keyword evidence="14" id="KW-1185">Reference proteome</keyword>
<dbReference type="KEGG" id="ppsc:EHS13_01370"/>
<evidence type="ECO:0000256" key="10">
    <source>
        <dbReference type="ARBA" id="ARBA00057735"/>
    </source>
</evidence>
<dbReference type="InterPro" id="IPR018094">
    <property type="entry name" value="Thymidylate_kinase"/>
</dbReference>
<evidence type="ECO:0000256" key="4">
    <source>
        <dbReference type="ARBA" id="ARBA00022679"/>
    </source>
</evidence>
<dbReference type="InterPro" id="IPR039430">
    <property type="entry name" value="Thymidylate_kin-like_dom"/>
</dbReference>
<name>A0A6B8RBM9_9BACL</name>
<keyword evidence="8 11" id="KW-0067">ATP-binding</keyword>
<evidence type="ECO:0000256" key="1">
    <source>
        <dbReference type="ARBA" id="ARBA00009776"/>
    </source>
</evidence>
<dbReference type="AlphaFoldDB" id="A0A6B8RBM9"/>
<dbReference type="InterPro" id="IPR027417">
    <property type="entry name" value="P-loop_NTPase"/>
</dbReference>
<evidence type="ECO:0000256" key="5">
    <source>
        <dbReference type="ARBA" id="ARBA00022727"/>
    </source>
</evidence>
<sequence length="217" mass="24316">MKGLFITFEGPDGSGKTTQLKKLANMLQQAGFSVIVTREPGGTSISDQIRKIVLSPDNSAMIGQSEVLLYAASRAQHVHEKIIPALIAGHIVLCDRFVDASVAYQAFGSGMEEAEVRAINQFATSGLKPHRTYMVEVPVEVSQQRLLQRAHSEFHLVLDRIEQKDSDYHNRVREAFLEIAEKEPNRVCLINGDRDKEVIFADIENDFQQSFANFLKK</sequence>
<dbReference type="PANTHER" id="PTHR10344">
    <property type="entry name" value="THYMIDYLATE KINASE"/>
    <property type="match status" value="1"/>
</dbReference>
<comment type="similarity">
    <text evidence="1 11">Belongs to the thymidylate kinase family.</text>
</comment>
<evidence type="ECO:0000256" key="3">
    <source>
        <dbReference type="ARBA" id="ARBA00017144"/>
    </source>
</evidence>
<evidence type="ECO:0000313" key="14">
    <source>
        <dbReference type="Proteomes" id="UP000426246"/>
    </source>
</evidence>
<dbReference type="GO" id="GO:0006233">
    <property type="term" value="P:dTDP biosynthetic process"/>
    <property type="evidence" value="ECO:0007669"/>
    <property type="project" value="InterPro"/>
</dbReference>
<dbReference type="SUPFAM" id="SSF52540">
    <property type="entry name" value="P-loop containing nucleoside triphosphate hydrolases"/>
    <property type="match status" value="1"/>
</dbReference>
<keyword evidence="5 11" id="KW-0545">Nucleotide biosynthesis</keyword>
<protein>
    <recommendedName>
        <fullName evidence="3 11">Thymidylate kinase</fullName>
        <ecNumber evidence="2 11">2.7.4.9</ecNumber>
    </recommendedName>
    <alternativeName>
        <fullName evidence="11">dTMP kinase</fullName>
    </alternativeName>
</protein>
<dbReference type="GO" id="GO:0005829">
    <property type="term" value="C:cytosol"/>
    <property type="evidence" value="ECO:0007669"/>
    <property type="project" value="TreeGrafter"/>
</dbReference>
<feature type="domain" description="Thymidylate kinase-like" evidence="12">
    <location>
        <begin position="8"/>
        <end position="203"/>
    </location>
</feature>
<dbReference type="Pfam" id="PF02223">
    <property type="entry name" value="Thymidylate_kin"/>
    <property type="match status" value="1"/>
</dbReference>
<evidence type="ECO:0000313" key="13">
    <source>
        <dbReference type="EMBL" id="QGQ93660.1"/>
    </source>
</evidence>
<dbReference type="Proteomes" id="UP000426246">
    <property type="component" value="Chromosome"/>
</dbReference>
<reference evidence="14" key="1">
    <citation type="submission" date="2018-11" db="EMBL/GenBank/DDBJ databases">
        <title>Complete genome sequence of Paenibacillus sp. ML311-T8.</title>
        <authorList>
            <person name="Nam Y.-D."/>
            <person name="Kang J."/>
            <person name="Chung W.-H."/>
            <person name="Park Y.S."/>
        </authorList>
    </citation>
    <scope>NUCLEOTIDE SEQUENCE [LARGE SCALE GENOMIC DNA]</scope>
    <source>
        <strain evidence="14">ML311-T8</strain>
    </source>
</reference>
<dbReference type="EMBL" id="CP034235">
    <property type="protein sequence ID" value="QGQ93660.1"/>
    <property type="molecule type" value="Genomic_DNA"/>
</dbReference>
<dbReference type="RefSeq" id="WP_155698634.1">
    <property type="nucleotide sequence ID" value="NZ_CP034235.1"/>
</dbReference>
<dbReference type="PANTHER" id="PTHR10344:SF4">
    <property type="entry name" value="UMP-CMP KINASE 2, MITOCHONDRIAL"/>
    <property type="match status" value="1"/>
</dbReference>
<dbReference type="GO" id="GO:0006235">
    <property type="term" value="P:dTTP biosynthetic process"/>
    <property type="evidence" value="ECO:0007669"/>
    <property type="project" value="UniProtKB-UniRule"/>
</dbReference>
<dbReference type="GO" id="GO:0006227">
    <property type="term" value="P:dUDP biosynthetic process"/>
    <property type="evidence" value="ECO:0007669"/>
    <property type="project" value="TreeGrafter"/>
</dbReference>
<dbReference type="Gene3D" id="3.40.50.300">
    <property type="entry name" value="P-loop containing nucleotide triphosphate hydrolases"/>
    <property type="match status" value="1"/>
</dbReference>
<accession>A0A6B8RBM9</accession>
<dbReference type="HAMAP" id="MF_00165">
    <property type="entry name" value="Thymidylate_kinase"/>
    <property type="match status" value="1"/>
</dbReference>
<keyword evidence="4 11" id="KW-0808">Transferase</keyword>
<dbReference type="EC" id="2.7.4.9" evidence="2 11"/>
<evidence type="ECO:0000259" key="12">
    <source>
        <dbReference type="Pfam" id="PF02223"/>
    </source>
</evidence>
<evidence type="ECO:0000256" key="7">
    <source>
        <dbReference type="ARBA" id="ARBA00022777"/>
    </source>
</evidence>
<keyword evidence="7 11" id="KW-0418">Kinase</keyword>
<dbReference type="OrthoDB" id="9774907at2"/>